<keyword evidence="5" id="KW-1185">Reference proteome</keyword>
<protein>
    <submittedName>
        <fullName evidence="4">DMT family transporter</fullName>
    </submittedName>
</protein>
<dbReference type="Gene3D" id="1.10.3730.20">
    <property type="match status" value="2"/>
</dbReference>
<dbReference type="PANTHER" id="PTHR22911:SF137">
    <property type="entry name" value="SOLUTE CARRIER FAMILY 35 MEMBER G2-RELATED"/>
    <property type="match status" value="1"/>
</dbReference>
<evidence type="ECO:0000256" key="1">
    <source>
        <dbReference type="ARBA" id="ARBA00007362"/>
    </source>
</evidence>
<sequence>MIGAALLASLLWGTADFLGGQASRKHPAAMVAFIGQAIGFVALALVLVFHGVDAKAIVPGIVTGLLGAVAVLCFYRALAVGTMSIIAPIVATSATVPVLWGVLHGERPGTLQWIGIVAALAGVILASNEPGGKPANSKLALKLAVVAALGIGLSLVSLDRAAEHDALTGVAAARAVAAPILLGVVLYQRAKAPVSAWPTFALVGLLDTAANSAFAVATTSGLLSLVAVLGGLFPIVTVALAYFLLHERLQPIQRAGVLLALAGIPLIST</sequence>
<feature type="transmembrane region" description="Helical" evidence="2">
    <location>
        <begin position="194"/>
        <end position="216"/>
    </location>
</feature>
<dbReference type="RefSeq" id="WP_270045169.1">
    <property type="nucleotide sequence ID" value="NZ_JAPDOD010000054.1"/>
</dbReference>
<evidence type="ECO:0000313" key="4">
    <source>
        <dbReference type="EMBL" id="MDA0165906.1"/>
    </source>
</evidence>
<keyword evidence="2" id="KW-0812">Transmembrane</keyword>
<feature type="transmembrane region" description="Helical" evidence="2">
    <location>
        <begin position="61"/>
        <end position="90"/>
    </location>
</feature>
<accession>A0A9X3MZJ0</accession>
<dbReference type="SUPFAM" id="SSF103481">
    <property type="entry name" value="Multidrug resistance efflux transporter EmrE"/>
    <property type="match status" value="2"/>
</dbReference>
<keyword evidence="2" id="KW-0472">Membrane</keyword>
<feature type="transmembrane region" description="Helical" evidence="2">
    <location>
        <begin position="27"/>
        <end position="49"/>
    </location>
</feature>
<keyword evidence="2" id="KW-1133">Transmembrane helix</keyword>
<dbReference type="Proteomes" id="UP001149140">
    <property type="component" value="Unassembled WGS sequence"/>
</dbReference>
<dbReference type="PANTHER" id="PTHR22911">
    <property type="entry name" value="ACYL-MALONYL CONDENSING ENZYME-RELATED"/>
    <property type="match status" value="1"/>
</dbReference>
<comment type="caution">
    <text evidence="4">The sequence shown here is derived from an EMBL/GenBank/DDBJ whole genome shotgun (WGS) entry which is preliminary data.</text>
</comment>
<reference evidence="4" key="1">
    <citation type="submission" date="2022-10" db="EMBL/GenBank/DDBJ databases">
        <title>The WGS of Solirubrobacter ginsenosidimutans DSM 21036.</title>
        <authorList>
            <person name="Jiang Z."/>
        </authorList>
    </citation>
    <scope>NUCLEOTIDE SEQUENCE</scope>
    <source>
        <strain evidence="4">DSM 21036</strain>
    </source>
</reference>
<feature type="transmembrane region" description="Helical" evidence="2">
    <location>
        <begin position="222"/>
        <end position="245"/>
    </location>
</feature>
<comment type="similarity">
    <text evidence="1">Belongs to the EamA transporter family.</text>
</comment>
<feature type="domain" description="EamA" evidence="3">
    <location>
        <begin position="140"/>
        <end position="268"/>
    </location>
</feature>
<dbReference type="InterPro" id="IPR037185">
    <property type="entry name" value="EmrE-like"/>
</dbReference>
<feature type="transmembrane region" description="Helical" evidence="2">
    <location>
        <begin position="139"/>
        <end position="158"/>
    </location>
</feature>
<name>A0A9X3MZJ0_9ACTN</name>
<feature type="transmembrane region" description="Helical" evidence="2">
    <location>
        <begin position="170"/>
        <end position="187"/>
    </location>
</feature>
<dbReference type="EMBL" id="JAPDOD010000054">
    <property type="protein sequence ID" value="MDA0165906.1"/>
    <property type="molecule type" value="Genomic_DNA"/>
</dbReference>
<dbReference type="Pfam" id="PF00892">
    <property type="entry name" value="EamA"/>
    <property type="match status" value="2"/>
</dbReference>
<gene>
    <name evidence="4" type="ORF">OM076_36915</name>
</gene>
<evidence type="ECO:0000313" key="5">
    <source>
        <dbReference type="Proteomes" id="UP001149140"/>
    </source>
</evidence>
<proteinExistence type="inferred from homology"/>
<evidence type="ECO:0000256" key="2">
    <source>
        <dbReference type="SAM" id="Phobius"/>
    </source>
</evidence>
<feature type="domain" description="EamA" evidence="3">
    <location>
        <begin position="3"/>
        <end position="127"/>
    </location>
</feature>
<organism evidence="4 5">
    <name type="scientific">Solirubrobacter ginsenosidimutans</name>
    <dbReference type="NCBI Taxonomy" id="490573"/>
    <lineage>
        <taxon>Bacteria</taxon>
        <taxon>Bacillati</taxon>
        <taxon>Actinomycetota</taxon>
        <taxon>Thermoleophilia</taxon>
        <taxon>Solirubrobacterales</taxon>
        <taxon>Solirubrobacteraceae</taxon>
        <taxon>Solirubrobacter</taxon>
    </lineage>
</organism>
<feature type="transmembrane region" description="Helical" evidence="2">
    <location>
        <begin position="110"/>
        <end position="127"/>
    </location>
</feature>
<dbReference type="AlphaFoldDB" id="A0A9X3MZJ0"/>
<dbReference type="GO" id="GO:0016020">
    <property type="term" value="C:membrane"/>
    <property type="evidence" value="ECO:0007669"/>
    <property type="project" value="InterPro"/>
</dbReference>
<dbReference type="InterPro" id="IPR000620">
    <property type="entry name" value="EamA_dom"/>
</dbReference>
<evidence type="ECO:0000259" key="3">
    <source>
        <dbReference type="Pfam" id="PF00892"/>
    </source>
</evidence>